<dbReference type="EMBL" id="PGVD01000056">
    <property type="protein sequence ID" value="PLR92768.1"/>
    <property type="molecule type" value="Genomic_DNA"/>
</dbReference>
<dbReference type="PROSITE" id="PS51482">
    <property type="entry name" value="DEGV"/>
    <property type="match status" value="1"/>
</dbReference>
<dbReference type="EMBL" id="PGVA01000001">
    <property type="protein sequence ID" value="PLR86771.1"/>
    <property type="molecule type" value="Genomic_DNA"/>
</dbReference>
<accession>A0A2N5GSM2</accession>
<sequence length="274" mass="30534">MIKIITDSSADLPKELLDRYDVAVVPLKIQLENEEFLEGINLTPKEFFVKMFSSSELPKTSQPSPAAFAEVFNKFEKNDELLCLTISSGLSGTYQSALLGKDISNRNVTVFDTLAGSLSHGLQVVRAAELAEKGHSMEEIVENLAEYRKNMNILILLDTLENIVKGGRLSRFQGSVAKILNIKVILEGINGVVEMKEKIRGTKKFHKRTIEIISERKADFSDTIFGITHTGNEDDAELMRQEIIQNFNPKDVIVHYMGATMGTYAGKNGMIISF</sequence>
<evidence type="ECO:0000313" key="3">
    <source>
        <dbReference type="EMBL" id="PLR92768.1"/>
    </source>
</evidence>
<evidence type="ECO:0000256" key="1">
    <source>
        <dbReference type="ARBA" id="ARBA00023121"/>
    </source>
</evidence>
<dbReference type="PANTHER" id="PTHR33434:SF2">
    <property type="entry name" value="FATTY ACID-BINDING PROTEIN TM_1468"/>
    <property type="match status" value="1"/>
</dbReference>
<evidence type="ECO:0000313" key="2">
    <source>
        <dbReference type="EMBL" id="PLR86771.1"/>
    </source>
</evidence>
<dbReference type="Gene3D" id="3.40.50.10170">
    <property type="match status" value="1"/>
</dbReference>
<dbReference type="Gene3D" id="3.30.1180.10">
    <property type="match status" value="1"/>
</dbReference>
<dbReference type="PANTHER" id="PTHR33434">
    <property type="entry name" value="DEGV DOMAIN-CONTAINING PROTEIN DR_1986-RELATED"/>
    <property type="match status" value="1"/>
</dbReference>
<reference evidence="3 5" key="2">
    <citation type="submission" date="2017-12" db="EMBL/GenBank/DDBJ databases">
        <title>Comparative Functional Genomics of Dry Heat Resistant strains isolated from the Viking Spacecraft.</title>
        <authorList>
            <person name="Seuylemezian A."/>
            <person name="Cooper K."/>
            <person name="Vaishampayan P."/>
        </authorList>
    </citation>
    <scope>NUCLEOTIDE SEQUENCE [LARGE SCALE GENOMIC DNA]</scope>
    <source>
        <strain evidence="3 5">ATCC 29669</strain>
    </source>
</reference>
<dbReference type="Pfam" id="PF02645">
    <property type="entry name" value="DegV"/>
    <property type="match status" value="1"/>
</dbReference>
<evidence type="ECO:0000313" key="4">
    <source>
        <dbReference type="Proteomes" id="UP000234951"/>
    </source>
</evidence>
<protein>
    <submittedName>
        <fullName evidence="2">DegV family protein</fullName>
    </submittedName>
</protein>
<name>A0A2N5GSM2_9BACI</name>
<proteinExistence type="predicted"/>
<dbReference type="InterPro" id="IPR003797">
    <property type="entry name" value="DegV"/>
</dbReference>
<organism evidence="2 4">
    <name type="scientific">Bacillus canaveralius</name>
    <dbReference type="NCBI Taxonomy" id="1403243"/>
    <lineage>
        <taxon>Bacteria</taxon>
        <taxon>Bacillati</taxon>
        <taxon>Bacillota</taxon>
        <taxon>Bacilli</taxon>
        <taxon>Bacillales</taxon>
        <taxon>Bacillaceae</taxon>
        <taxon>Bacillus</taxon>
    </lineage>
</organism>
<dbReference type="InterPro" id="IPR043168">
    <property type="entry name" value="DegV_C"/>
</dbReference>
<dbReference type="AlphaFoldDB" id="A0A2N5GSM2"/>
<dbReference type="NCBIfam" id="TIGR00762">
    <property type="entry name" value="DegV"/>
    <property type="match status" value="1"/>
</dbReference>
<dbReference type="Proteomes" id="UP000235114">
    <property type="component" value="Unassembled WGS sequence"/>
</dbReference>
<dbReference type="SUPFAM" id="SSF82549">
    <property type="entry name" value="DAK1/DegV-like"/>
    <property type="match status" value="1"/>
</dbReference>
<dbReference type="GO" id="GO:0008289">
    <property type="term" value="F:lipid binding"/>
    <property type="evidence" value="ECO:0007669"/>
    <property type="project" value="UniProtKB-KW"/>
</dbReference>
<dbReference type="InterPro" id="IPR050270">
    <property type="entry name" value="DegV_domain_contain"/>
</dbReference>
<evidence type="ECO:0000313" key="5">
    <source>
        <dbReference type="Proteomes" id="UP000235114"/>
    </source>
</evidence>
<keyword evidence="1" id="KW-0446">Lipid-binding</keyword>
<gene>
    <name evidence="2" type="ORF">CU635_00290</name>
    <name evidence="3" type="ORF">CVD25_18215</name>
</gene>
<dbReference type="Proteomes" id="UP000234951">
    <property type="component" value="Unassembled WGS sequence"/>
</dbReference>
<keyword evidence="5" id="KW-1185">Reference proteome</keyword>
<dbReference type="OrthoDB" id="5429275at2"/>
<comment type="caution">
    <text evidence="2">The sequence shown here is derived from an EMBL/GenBank/DDBJ whole genome shotgun (WGS) entry which is preliminary data.</text>
</comment>
<dbReference type="RefSeq" id="WP_101575181.1">
    <property type="nucleotide sequence ID" value="NZ_PGVA01000001.1"/>
</dbReference>
<reference evidence="2 4" key="1">
    <citation type="submission" date="2017-11" db="EMBL/GenBank/DDBJ databases">
        <title>Comparitive Functional Genomics of Dry Heat Resistant strains isolated from the Viking Spacecraft.</title>
        <authorList>
            <person name="Seuylemezian A."/>
            <person name="Cooper K."/>
            <person name="Vaishampayan P."/>
        </authorList>
    </citation>
    <scope>NUCLEOTIDE SEQUENCE [LARGE SCALE GENOMIC DNA]</scope>
    <source>
        <strain evidence="2 4">M4.6</strain>
    </source>
</reference>